<keyword evidence="2" id="KW-1185">Reference proteome</keyword>
<dbReference type="OrthoDB" id="3863715at2759"/>
<comment type="caution">
    <text evidence="1">The sequence shown here is derived from an EMBL/GenBank/DDBJ whole genome shotgun (WGS) entry which is preliminary data.</text>
</comment>
<evidence type="ECO:0000313" key="2">
    <source>
        <dbReference type="Proteomes" id="UP000499080"/>
    </source>
</evidence>
<dbReference type="Proteomes" id="UP000499080">
    <property type="component" value="Unassembled WGS sequence"/>
</dbReference>
<name>A0A4Y2L963_ARAVE</name>
<evidence type="ECO:0000313" key="1">
    <source>
        <dbReference type="EMBL" id="GBN11241.1"/>
    </source>
</evidence>
<proteinExistence type="predicted"/>
<dbReference type="AlphaFoldDB" id="A0A4Y2L963"/>
<dbReference type="EMBL" id="BGPR01005553">
    <property type="protein sequence ID" value="GBN11241.1"/>
    <property type="molecule type" value="Genomic_DNA"/>
</dbReference>
<accession>A0A4Y2L963</accession>
<reference evidence="1 2" key="1">
    <citation type="journal article" date="2019" name="Sci. Rep.">
        <title>Orb-weaving spider Araneus ventricosus genome elucidates the spidroin gene catalogue.</title>
        <authorList>
            <person name="Kono N."/>
            <person name="Nakamura H."/>
            <person name="Ohtoshi R."/>
            <person name="Moran D.A.P."/>
            <person name="Shinohara A."/>
            <person name="Yoshida Y."/>
            <person name="Fujiwara M."/>
            <person name="Mori M."/>
            <person name="Tomita M."/>
            <person name="Arakawa K."/>
        </authorList>
    </citation>
    <scope>NUCLEOTIDE SEQUENCE [LARGE SCALE GENOMIC DNA]</scope>
</reference>
<sequence length="91" mass="10779">MKNILKIQDENCRNYNRKTKKAHRYKVGNFVAIQQTQFGTSLKLRPKFFCPYEAVKVKLNERYDVKTVGKHEGPNITFTAADHMKMWDRIT</sequence>
<organism evidence="1 2">
    <name type="scientific">Araneus ventricosus</name>
    <name type="common">Orbweaver spider</name>
    <name type="synonym">Epeira ventricosa</name>
    <dbReference type="NCBI Taxonomy" id="182803"/>
    <lineage>
        <taxon>Eukaryota</taxon>
        <taxon>Metazoa</taxon>
        <taxon>Ecdysozoa</taxon>
        <taxon>Arthropoda</taxon>
        <taxon>Chelicerata</taxon>
        <taxon>Arachnida</taxon>
        <taxon>Araneae</taxon>
        <taxon>Araneomorphae</taxon>
        <taxon>Entelegynae</taxon>
        <taxon>Araneoidea</taxon>
        <taxon>Araneidae</taxon>
        <taxon>Araneus</taxon>
    </lineage>
</organism>
<protein>
    <submittedName>
        <fullName evidence="1">Uncharacterized protein</fullName>
    </submittedName>
</protein>
<gene>
    <name evidence="1" type="ORF">AVEN_237164_1</name>
</gene>